<dbReference type="Proteomes" id="UP000654345">
    <property type="component" value="Unassembled WGS sequence"/>
</dbReference>
<reference evidence="2 3" key="1">
    <citation type="journal article" date="2021" name="Int. J. Syst. Evol. Microbiol.">
        <title>Reticulibacter mediterranei gen. nov., sp. nov., within the new family Reticulibacteraceae fam. nov., and Ktedonospora formicarum gen. nov., sp. nov., Ktedonobacter robiniae sp. nov., Dictyobacter formicarum sp. nov. and Dictyobacter arantiisoli sp. nov., belonging to the class Ktedonobacteria.</title>
        <authorList>
            <person name="Yabe S."/>
            <person name="Zheng Y."/>
            <person name="Wang C.M."/>
            <person name="Sakai Y."/>
            <person name="Abe K."/>
            <person name="Yokota A."/>
            <person name="Donadio S."/>
            <person name="Cavaletti L."/>
            <person name="Monciardini P."/>
        </authorList>
    </citation>
    <scope>NUCLEOTIDE SEQUENCE [LARGE SCALE GENOMIC DNA]</scope>
    <source>
        <strain evidence="2 3">SOSP1-30</strain>
    </source>
</reference>
<dbReference type="SUPFAM" id="SSF53474">
    <property type="entry name" value="alpha/beta-Hydrolases"/>
    <property type="match status" value="1"/>
</dbReference>
<evidence type="ECO:0000313" key="2">
    <source>
        <dbReference type="EMBL" id="GHO57802.1"/>
    </source>
</evidence>
<dbReference type="EMBL" id="BNJG01000002">
    <property type="protein sequence ID" value="GHO57802.1"/>
    <property type="molecule type" value="Genomic_DNA"/>
</dbReference>
<name>A0ABQ3UYR9_9CHLR</name>
<accession>A0ABQ3UYR9</accession>
<dbReference type="GO" id="GO:0016787">
    <property type="term" value="F:hydrolase activity"/>
    <property type="evidence" value="ECO:0007669"/>
    <property type="project" value="UniProtKB-KW"/>
</dbReference>
<dbReference type="InterPro" id="IPR029058">
    <property type="entry name" value="AB_hydrolase_fold"/>
</dbReference>
<comment type="caution">
    <text evidence="2">The sequence shown here is derived from an EMBL/GenBank/DDBJ whole genome shotgun (WGS) entry which is preliminary data.</text>
</comment>
<dbReference type="Pfam" id="PF12697">
    <property type="entry name" value="Abhydrolase_6"/>
    <property type="match status" value="1"/>
</dbReference>
<dbReference type="PANTHER" id="PTHR43798:SF6">
    <property type="entry name" value="HYDROLASE, PUTATIVE (AFU_ORTHOLOGUE AFUA_4G13070)-RELATED"/>
    <property type="match status" value="1"/>
</dbReference>
<feature type="domain" description="AB hydrolase-1" evidence="1">
    <location>
        <begin position="21"/>
        <end position="259"/>
    </location>
</feature>
<dbReference type="PANTHER" id="PTHR43798">
    <property type="entry name" value="MONOACYLGLYCEROL LIPASE"/>
    <property type="match status" value="1"/>
</dbReference>
<gene>
    <name evidence="2" type="ORF">KSB_62770</name>
</gene>
<dbReference type="RefSeq" id="WP_201374104.1">
    <property type="nucleotide sequence ID" value="NZ_BNJG01000002.1"/>
</dbReference>
<evidence type="ECO:0000313" key="3">
    <source>
        <dbReference type="Proteomes" id="UP000654345"/>
    </source>
</evidence>
<sequence length="278" mass="31531">MECIVRGVPLFYEVYGTGTPIILLHGFSCDHRQMKGCLEPLFAQLQGWQRLYLDLPGMGQTPGKESLKSTDDMLDVVVNFIDVVIPGQPFLLVGESYGGYLSQGVVHHKFEQVAGMALICSGVIMERSRRDLPPRTVMLEDPVLLAQLDPADAEEFTSMAVVQDQYHWERFRDEILKGAKIADEAFLQEISQRYSCSFDVGKLPHPFPRPVVFLTGRQDHVAGYRDAWRILENYPHATFAVLDRAGHNLPIEQPQLFNALIGEWLDRVRETMQSYSFS</sequence>
<organism evidence="2 3">
    <name type="scientific">Ktedonobacter robiniae</name>
    <dbReference type="NCBI Taxonomy" id="2778365"/>
    <lineage>
        <taxon>Bacteria</taxon>
        <taxon>Bacillati</taxon>
        <taxon>Chloroflexota</taxon>
        <taxon>Ktedonobacteria</taxon>
        <taxon>Ktedonobacterales</taxon>
        <taxon>Ktedonobacteraceae</taxon>
        <taxon>Ktedonobacter</taxon>
    </lineage>
</organism>
<evidence type="ECO:0000259" key="1">
    <source>
        <dbReference type="Pfam" id="PF12697"/>
    </source>
</evidence>
<dbReference type="InterPro" id="IPR050266">
    <property type="entry name" value="AB_hydrolase_sf"/>
</dbReference>
<keyword evidence="2" id="KW-0378">Hydrolase</keyword>
<keyword evidence="3" id="KW-1185">Reference proteome</keyword>
<proteinExistence type="predicted"/>
<dbReference type="InterPro" id="IPR000073">
    <property type="entry name" value="AB_hydrolase_1"/>
</dbReference>
<protein>
    <submittedName>
        <fullName evidence="2">2-hydroxy-6-oxo-6-phenylhexa-2,4-dienoate hydrolase</fullName>
    </submittedName>
</protein>
<dbReference type="Gene3D" id="3.40.50.1820">
    <property type="entry name" value="alpha/beta hydrolase"/>
    <property type="match status" value="1"/>
</dbReference>